<organism evidence="5 6">
    <name type="scientific">Xenopus laevis</name>
    <name type="common">African clawed frog</name>
    <dbReference type="NCBI Taxonomy" id="8355"/>
    <lineage>
        <taxon>Eukaryota</taxon>
        <taxon>Metazoa</taxon>
        <taxon>Chordata</taxon>
        <taxon>Craniata</taxon>
        <taxon>Vertebrata</taxon>
        <taxon>Euteleostomi</taxon>
        <taxon>Amphibia</taxon>
        <taxon>Batrachia</taxon>
        <taxon>Anura</taxon>
        <taxon>Pipoidea</taxon>
        <taxon>Pipidae</taxon>
        <taxon>Xenopodinae</taxon>
        <taxon>Xenopus</taxon>
        <taxon>Xenopus</taxon>
    </lineage>
</organism>
<keyword evidence="3" id="KW-0325">Glycoprotein</keyword>
<dbReference type="CDD" id="cd19941">
    <property type="entry name" value="TIL"/>
    <property type="match status" value="6"/>
</dbReference>
<dbReference type="Gene3D" id="2.10.25.10">
    <property type="entry name" value="Laminin"/>
    <property type="match status" value="6"/>
</dbReference>
<dbReference type="Pfam" id="PF08742">
    <property type="entry name" value="C8"/>
    <property type="match status" value="6"/>
</dbReference>
<dbReference type="GO" id="GO:0005615">
    <property type="term" value="C:extracellular space"/>
    <property type="evidence" value="ECO:0007669"/>
    <property type="project" value="TreeGrafter"/>
</dbReference>
<evidence type="ECO:0000256" key="2">
    <source>
        <dbReference type="ARBA" id="ARBA00023157"/>
    </source>
</evidence>
<gene>
    <name evidence="5" type="ORF">XELAEV_18036483mg</name>
</gene>
<dbReference type="OMA" id="CINRMCA"/>
<feature type="domain" description="VWFD" evidence="4">
    <location>
        <begin position="2422"/>
        <end position="2601"/>
    </location>
</feature>
<dbReference type="Proteomes" id="UP000694892">
    <property type="component" value="Chromosome 7L"/>
</dbReference>
<sequence>MQNNQQLSSDTAKLELYITSYYPSTAVNVSVNNSTYKKTFSTNEYTSTVVVIPPNTELPGITESTSVVIIQSDKDISVLSMNSKMQSADTSIVYPINDLDTEYYVVTPLGGPPTGFKEFSIVSSKEATSVDIYLKGIVTYQMKQYAAGRKLTLQLQPYSTIQLLSKDDLSGTRVVSQKPVAVLSGHTCTWQNTKCNHVYEQLRPVSSWGSTFIVPPIPFQANSDTLFVVASSNTRLNVGIDSTTSVQNLVAGRAVRLDVVSQKPLYLSATAGIQVIYYYTGWQESPKIVYDPLLMTIPSIDSYCYAFYIFGHTDFDNYALLVVKTSDISKLTINKRPLPDLKWKNIPRTDYSWGNYGTGKSYTVNVFENSASPFMLLSYGLANQNSYGSPAICLRTCPSTSAALLRMLYCTSLLCGQAQEIVNEHAAGERLAYKPSTVQCRPKEKCQLSNGKPICIPESESYCWALDDSHYRTFDGYFYDFQGTCTYTIAKTCGNTSLPTFNIEAKMKNSHVSYISFVTVQVYGFNISLVRYEYGLVRVNNQYLQLPIILNSGQIRLYQLGWSLIIETDFGLKLKYDWNSILSISLSSSFFLNVCGMCGNFNGNPADDQANPAGTQAPNVAEFGKSWKVEDEDMFCWHNCSGECKSCPMEAQQKFADDKNCGIISKADGPFRRCHSVLDPKIYVKNCVYDLCINEGMKQMFCESLKAYADACQNNNIAIEEWRQISGCPLPCPENSQYRLCSRSCPLTCNAGATPSNCSASCIEACECRDGYALDGGKCILMESCGCIYEGRLYGANQTFWADSKCENQCMCNPSTKRVECKAVMCKPREKCAVNNGIQNCYPISFGTCSASGNLHYVTFDGVKYNFQGTCIYQFAALCNKTGDLVDFKVHVGNENRGSKMVSYTTMVQVEIFDFNIVINNQYKNRILLNGLLTNFPFVFANGKMSIYKQGLYAIIQTDFGLRVTFSWDGYVAVRIPTTYSGAVCGLCANFDGNKANEFLMPNNVLTPNSTIFGQSWNVKNISGCLEADPRPCSNLSDIEKRQRSIQGGCGILLNNTGPFRNCHAKLNPEGYFKDCVYDACYYKEKQEMMCRVIASYAASCQSFGVTIFPWRSASFCSLSCVRSHYEVCASGCAPTCLTLSPPKGCSLQCSEGCECDDGFILSGGDCVPLSQCGCNYYGKYYMVGENFLLGRECNKTCLCTVNGVVECKDFSCGPNAVCKVMDGVQKCQPIGSATCSAAGDSHYMTFDGQAFEFQGTCTYTLAKLVTNSTNLEPFTVNVENKRSGKGQVAVTKVITLQVYGHTLIHQNNYQGVIMVNGVINNLPITIAYGKIQAYQNGQRVIIDTDFGLEISYDLVYHILVTVPGNYKGQLGGLCGNYNGDKKDEFQSPNKILLAGAITFGSSWRVEIPEVVCDDGCGGNNNPCPACNDRLINILQQDSQCGFLKKNDSSLSICYSTIIPDPYFNNCIFDMCAGLGDRKILCHSVQSYVAACQTAGVIMQPWRTATFCPLNCPPNSKSKVCADTCSMACTAIANPSKCPTTCSEGCECDDGYFFDGRGCVSMEDCGCSADGRYFRPMEKVFVHDCKEVCICNPSTGLVCEPTNCTKDEKCQLLNGVLGCFSLDPCQSTSCREKETCSIKDGISVCVPNYFGTCWASGDPHYKTFDDFTFDFQGSCTYVLSQYTGTDDGLRPFIVEEKNENRGSRMVSFVRLVNISAYGYTITLVRGEFGKVRINDVTVGLPVTLLDGKIHIFISGFYVVVLTDFGLQVTYEYNWHLVVTLSSSYYGLTSGLCGDFNGNSKDDITFANKTVAPSVLTWAQSWKVNDGDQYCWDSCPGHCQDCDDIKKKKYEDEGYCSLMLKDGPFVDCQSMVTLQTFFENCLYDLCIYGGGNVIFCPILSAFAYECRKQGANISDWRTRSRCVLNCPENSHYEFCGNACPATCSDQRAPAHCNEDCVETCECDNGFVLSGDKCVPIENCGCDYNGAYYQANEEFWADDRCDTFCKCDPYLGMVVCKEMTCKVNEQCMLINGVYKCKAVSFSTCVASGDRHYTTFDGWRFDFMGTCIYQVVGVVSSDPSLNSFTVTVQNNNRVSYTKVVTMEVYDVILTLSMDYPRRILVNGILTSLPFYYQEDKVVVFLSGRYGILKTDFDVTVTFDWYSNAAVTVPIGYSKNVAGLCGNYNGNPDDDFTMKNGKMAANAVQLGDSWKVGDVPGCSPQCTTNCLQCSAAQQQDYKSTKFCGLLINTSGPFRQCLSTIDPTPYFNDCLFDACQYRGLPSTYCGAISSYVSACQAAKIEIKEWRSPTFCSPSCPLYSHYELCGNGCPITCFGLSSPTGCDVPCKESCSCDDGFILSGDLCVPVIRCGCIYMGQYYQMLESFVLQCNQKCTCGLYGLVRCEKEMCGANEECKVVNGVLGCQPSDYGRCVANGDPHYISFDGLNYDFQGTCSYTLATVMDFDFHQLPFTVIVENESFGNTPVSVTRKVIVNIYGYSIGIKRDWAATEVNGVIVKLPISIEDGKIVVNREGNNVILQTYFGLRVLYDNVYQIIVNIPSSYSNKTGGLCGNYNGDSSDEFQLQDKQIVSNVNTFGAGWKIEVPGTDCRDSCDQQCPVCRVPQIRPLRQPTSCGMITNAAGPFRACHSRVKPSEYFNHCAYDHCVAQGKDNILCKGLQAYAVACQAAGGTIMAWRNANFCPMKCPPNSHYELCTKICEKTCASILSPMTCTSQCFEGCECDTGYAYDGDTCVSLDKCGCVFHGRYVSDGESFFLPDCSKNCTCQGGGVTCQDTNCQGKDSCSVVDGVRGCYKLQRDCLLSAQMIFTFDGLSGGPVIPGPLDVTFLCDTNSSSWFRIIADTQSCNNNKTAVSRVHIFIQDALVTISKDKEAWVNGFPVFLPAQTSDLLSINASDGAVLVQIGSEVTVDLSTDGTLKLTASSQMTKLLCGACGNFNSDSSDDLQDPAGQKVNDVPSLILSWMAPVFYSCS</sequence>
<dbReference type="InterPro" id="IPR001846">
    <property type="entry name" value="VWF_type-D"/>
</dbReference>
<proteinExistence type="predicted"/>
<evidence type="ECO:0000256" key="1">
    <source>
        <dbReference type="ARBA" id="ARBA00022737"/>
    </source>
</evidence>
<feature type="domain" description="VWFD" evidence="4">
    <location>
        <begin position="2040"/>
        <end position="2215"/>
    </location>
</feature>
<feature type="domain" description="VWFD" evidence="4">
    <location>
        <begin position="1651"/>
        <end position="1831"/>
    </location>
</feature>
<evidence type="ECO:0000313" key="5">
    <source>
        <dbReference type="EMBL" id="OCT73506.1"/>
    </source>
</evidence>
<dbReference type="GO" id="GO:0031012">
    <property type="term" value="C:extracellular matrix"/>
    <property type="evidence" value="ECO:0007669"/>
    <property type="project" value="TreeGrafter"/>
</dbReference>
<feature type="domain" description="VWFD" evidence="4">
    <location>
        <begin position="461"/>
        <end position="637"/>
    </location>
</feature>
<dbReference type="SMART" id="SM00215">
    <property type="entry name" value="VWC_out"/>
    <property type="match status" value="6"/>
</dbReference>
<dbReference type="EMBL" id="CM004478">
    <property type="protein sequence ID" value="OCT73506.1"/>
    <property type="molecule type" value="Genomic_DNA"/>
</dbReference>
<protein>
    <recommendedName>
        <fullName evidence="4">VWFD domain-containing protein</fullName>
    </recommendedName>
</protein>
<dbReference type="InterPro" id="IPR002919">
    <property type="entry name" value="TIL_dom"/>
</dbReference>
<dbReference type="InterPro" id="IPR050780">
    <property type="entry name" value="Mucin_vWF_Thrombospondin_sf"/>
</dbReference>
<dbReference type="SUPFAM" id="SSF57567">
    <property type="entry name" value="Serine protease inhibitors"/>
    <property type="match status" value="6"/>
</dbReference>
<keyword evidence="2" id="KW-1015">Disulfide bond</keyword>
<dbReference type="Pfam" id="PF01826">
    <property type="entry name" value="TIL"/>
    <property type="match status" value="6"/>
</dbReference>
<dbReference type="FunFam" id="2.10.25.10:FF:000055">
    <property type="entry name" value="alpha-tectorin isoform X1"/>
    <property type="match status" value="4"/>
</dbReference>
<accession>A0A974CIW7</accession>
<reference evidence="6" key="1">
    <citation type="journal article" date="2016" name="Nature">
        <title>Genome evolution in the allotetraploid frog Xenopus laevis.</title>
        <authorList>
            <person name="Session A.M."/>
            <person name="Uno Y."/>
            <person name="Kwon T."/>
            <person name="Chapman J.A."/>
            <person name="Toyoda A."/>
            <person name="Takahashi S."/>
            <person name="Fukui A."/>
            <person name="Hikosaka A."/>
            <person name="Suzuki A."/>
            <person name="Kondo M."/>
            <person name="van Heeringen S.J."/>
            <person name="Quigley I."/>
            <person name="Heinz S."/>
            <person name="Ogino H."/>
            <person name="Ochi H."/>
            <person name="Hellsten U."/>
            <person name="Lyons J.B."/>
            <person name="Simakov O."/>
            <person name="Putnam N."/>
            <person name="Stites J."/>
            <person name="Kuroki Y."/>
            <person name="Tanaka T."/>
            <person name="Michiue T."/>
            <person name="Watanabe M."/>
            <person name="Bogdanovic O."/>
            <person name="Lister R."/>
            <person name="Georgiou G."/>
            <person name="Paranjpe S.S."/>
            <person name="van Kruijsbergen I."/>
            <person name="Shu S."/>
            <person name="Carlson J."/>
            <person name="Kinoshita T."/>
            <person name="Ohta Y."/>
            <person name="Mawaribuchi S."/>
            <person name="Jenkins J."/>
            <person name="Grimwood J."/>
            <person name="Schmutz J."/>
            <person name="Mitros T."/>
            <person name="Mozaffari S.V."/>
            <person name="Suzuki Y."/>
            <person name="Haramoto Y."/>
            <person name="Yamamoto T.S."/>
            <person name="Takagi C."/>
            <person name="Heald R."/>
            <person name="Miller K."/>
            <person name="Haudenschild C."/>
            <person name="Kitzman J."/>
            <person name="Nakayama T."/>
            <person name="Izutsu Y."/>
            <person name="Robert J."/>
            <person name="Fortriede J."/>
            <person name="Burns K."/>
            <person name="Lotay V."/>
            <person name="Karimi K."/>
            <person name="Yasuoka Y."/>
            <person name="Dichmann D.S."/>
            <person name="Flajnik M.F."/>
            <person name="Houston D.W."/>
            <person name="Shendure J."/>
            <person name="DuPasquier L."/>
            <person name="Vize P.D."/>
            <person name="Zorn A.M."/>
            <person name="Ito M."/>
            <person name="Marcotte E.M."/>
            <person name="Wallingford J.B."/>
            <person name="Ito Y."/>
            <person name="Asashima M."/>
            <person name="Ueno N."/>
            <person name="Matsuda Y."/>
            <person name="Veenstra G.J."/>
            <person name="Fujiyama A."/>
            <person name="Harland R.M."/>
            <person name="Taira M."/>
            <person name="Rokhsar D.S."/>
        </authorList>
    </citation>
    <scope>NUCLEOTIDE SEQUENCE [LARGE SCALE GENOMIC DNA]</scope>
    <source>
        <strain evidence="6">J</strain>
    </source>
</reference>
<dbReference type="PANTHER" id="PTHR11339:SF244">
    <property type="entry name" value="IGGFC-BINDING PROTEIN"/>
    <property type="match status" value="1"/>
</dbReference>
<evidence type="ECO:0000256" key="3">
    <source>
        <dbReference type="ARBA" id="ARBA00023180"/>
    </source>
</evidence>
<dbReference type="Pfam" id="PF00094">
    <property type="entry name" value="VWD"/>
    <property type="match status" value="7"/>
</dbReference>
<name>A0A974CIW7_XENLA</name>
<dbReference type="Pfam" id="PF17517">
    <property type="entry name" value="IgGFc_binding"/>
    <property type="match status" value="1"/>
</dbReference>
<dbReference type="InterPro" id="IPR035234">
    <property type="entry name" value="IgGFc-bd_N"/>
</dbReference>
<feature type="domain" description="VWFD" evidence="4">
    <location>
        <begin position="1234"/>
        <end position="1414"/>
    </location>
</feature>
<dbReference type="SMART" id="SM00216">
    <property type="entry name" value="VWD"/>
    <property type="match status" value="7"/>
</dbReference>
<feature type="domain" description="VWFD" evidence="4">
    <location>
        <begin position="847"/>
        <end position="1026"/>
    </location>
</feature>
<dbReference type="InterPro" id="IPR014853">
    <property type="entry name" value="VWF/SSPO/ZAN-like_Cys-rich_dom"/>
</dbReference>
<feature type="domain" description="VWFD" evidence="4">
    <location>
        <begin position="2806"/>
        <end position="2980"/>
    </location>
</feature>
<dbReference type="InterPro" id="IPR001007">
    <property type="entry name" value="VWF_dom"/>
</dbReference>
<dbReference type="SMART" id="SM00832">
    <property type="entry name" value="C8"/>
    <property type="match status" value="6"/>
</dbReference>
<dbReference type="PROSITE" id="PS51233">
    <property type="entry name" value="VWFD"/>
    <property type="match status" value="7"/>
</dbReference>
<dbReference type="Pfam" id="PF12714">
    <property type="entry name" value="TILa"/>
    <property type="match status" value="5"/>
</dbReference>
<keyword evidence="1" id="KW-0677">Repeat</keyword>
<dbReference type="InterPro" id="IPR025615">
    <property type="entry name" value="TILa_dom"/>
</dbReference>
<evidence type="ECO:0000259" key="4">
    <source>
        <dbReference type="PROSITE" id="PS51233"/>
    </source>
</evidence>
<dbReference type="PANTHER" id="PTHR11339">
    <property type="entry name" value="EXTRACELLULAR MATRIX GLYCOPROTEIN RELATED"/>
    <property type="match status" value="1"/>
</dbReference>
<evidence type="ECO:0000313" key="6">
    <source>
        <dbReference type="Proteomes" id="UP000694892"/>
    </source>
</evidence>
<dbReference type="InterPro" id="IPR036084">
    <property type="entry name" value="Ser_inhib-like_sf"/>
</dbReference>